<keyword evidence="2" id="KW-1185">Reference proteome</keyword>
<organism evidence="1 2">
    <name type="scientific">Chlamydia serpentis</name>
    <dbReference type="NCBI Taxonomy" id="1967782"/>
    <lineage>
        <taxon>Bacteria</taxon>
        <taxon>Pseudomonadati</taxon>
        <taxon>Chlamydiota</taxon>
        <taxon>Chlamydiia</taxon>
        <taxon>Chlamydiales</taxon>
        <taxon>Chlamydiaceae</taxon>
        <taxon>Chlamydia/Chlamydophila group</taxon>
        <taxon>Chlamydia</taxon>
    </lineage>
</organism>
<reference evidence="2" key="1">
    <citation type="submission" date="2017-11" db="EMBL/GenBank/DDBJ databases">
        <authorList>
            <person name="Seth-Smith MB H."/>
        </authorList>
    </citation>
    <scope>NUCLEOTIDE SEQUENCE [LARGE SCALE GENOMIC DNA]</scope>
</reference>
<evidence type="ECO:0008006" key="3">
    <source>
        <dbReference type="Google" id="ProtNLM"/>
    </source>
</evidence>
<dbReference type="AlphaFoldDB" id="A0A2R8FB03"/>
<dbReference type="KEGG" id="csee:C10C_0303"/>
<name>A0A2R8FB03_9CHLA</name>
<dbReference type="Proteomes" id="UP000244926">
    <property type="component" value="Chromosome I"/>
</dbReference>
<gene>
    <name evidence="1" type="ORF">C10C_0303</name>
</gene>
<protein>
    <recommendedName>
        <fullName evidence="3">Late transcription unit B protein</fullName>
    </recommendedName>
</protein>
<dbReference type="EMBL" id="LT993738">
    <property type="protein sequence ID" value="SPN73476.1"/>
    <property type="molecule type" value="Genomic_DNA"/>
</dbReference>
<sequence length="97" mass="11793">MRKPKKNRSDKVLARVIQKKSTEVLKKSKRIKNRNRREFLIVNEEKNLKDRAQEYDYLVRSLLDFQKKDPNKVLIFNYENGFVFADKDHFSKYSVRL</sequence>
<dbReference type="InterPro" id="IPR020502">
    <property type="entry name" value="LtuB"/>
</dbReference>
<dbReference type="OrthoDB" id="19032at2"/>
<evidence type="ECO:0000313" key="2">
    <source>
        <dbReference type="Proteomes" id="UP000244926"/>
    </source>
</evidence>
<evidence type="ECO:0000313" key="1">
    <source>
        <dbReference type="EMBL" id="SPN73476.1"/>
    </source>
</evidence>
<accession>A0A2R8FB03</accession>
<proteinExistence type="predicted"/>
<dbReference type="Pfam" id="PF17455">
    <property type="entry name" value="LtuB"/>
    <property type="match status" value="1"/>
</dbReference>
<dbReference type="RefSeq" id="WP_108896441.1">
    <property type="nucleotide sequence ID" value="NZ_LT993738.1"/>
</dbReference>